<reference evidence="1" key="1">
    <citation type="submission" date="2022-06" db="EMBL/GenBank/DDBJ databases">
        <title>Novel species in genus Dyadobacter.</title>
        <authorList>
            <person name="Ma C."/>
        </authorList>
    </citation>
    <scope>NUCLEOTIDE SEQUENCE</scope>
    <source>
        <strain evidence="1">CY22</strain>
    </source>
</reference>
<dbReference type="RefSeq" id="WP_235165207.1">
    <property type="nucleotide sequence ID" value="NZ_CP098805.1"/>
</dbReference>
<organism evidence="1 2">
    <name type="scientific">Dyadobacter chenhuakuii</name>
    <dbReference type="NCBI Taxonomy" id="2909339"/>
    <lineage>
        <taxon>Bacteria</taxon>
        <taxon>Pseudomonadati</taxon>
        <taxon>Bacteroidota</taxon>
        <taxon>Cytophagia</taxon>
        <taxon>Cytophagales</taxon>
        <taxon>Spirosomataceae</taxon>
        <taxon>Dyadobacter</taxon>
    </lineage>
</organism>
<name>A0ABY4XHF0_9BACT</name>
<protein>
    <submittedName>
        <fullName evidence="1">Uncharacterized protein</fullName>
    </submittedName>
</protein>
<dbReference type="InterPro" id="IPR053865">
    <property type="entry name" value="DUF6934"/>
</dbReference>
<gene>
    <name evidence="1" type="ORF">NFI80_16120</name>
</gene>
<evidence type="ECO:0000313" key="1">
    <source>
        <dbReference type="EMBL" id="USJ29402.1"/>
    </source>
</evidence>
<dbReference type="Proteomes" id="UP001055420">
    <property type="component" value="Chromosome"/>
</dbReference>
<dbReference type="Pfam" id="PF22028">
    <property type="entry name" value="DUF6934"/>
    <property type="match status" value="1"/>
</dbReference>
<keyword evidence="2" id="KW-1185">Reference proteome</keyword>
<dbReference type="EMBL" id="CP098805">
    <property type="protein sequence ID" value="USJ29402.1"/>
    <property type="molecule type" value="Genomic_DNA"/>
</dbReference>
<sequence length="170" mass="19281">MDIIPYPTHQIGGQEFYFFSVGELGAVELRIRITLMDAETRFYNVGFGVWNTLKGDIDDKVTIRNGDTDRILATVGQKALEFLRSNPRANIAATGSVLPGELALRTRKYQMGINAYYHELIAYCNIYGFKADKVDGKIMGSWLDWDGSWVPFELGTNYDAFLLNLKRSEH</sequence>
<proteinExistence type="predicted"/>
<evidence type="ECO:0000313" key="2">
    <source>
        <dbReference type="Proteomes" id="UP001055420"/>
    </source>
</evidence>
<accession>A0ABY4XHF0</accession>